<dbReference type="InterPro" id="IPR013216">
    <property type="entry name" value="Methyltransf_11"/>
</dbReference>
<keyword evidence="2" id="KW-0808">Transferase</keyword>
<feature type="domain" description="Methyltransferase type 11" evidence="1">
    <location>
        <begin position="42"/>
        <end position="136"/>
    </location>
</feature>
<dbReference type="Proteomes" id="UP000185696">
    <property type="component" value="Unassembled WGS sequence"/>
</dbReference>
<evidence type="ECO:0000313" key="2">
    <source>
        <dbReference type="EMBL" id="OLF09492.1"/>
    </source>
</evidence>
<gene>
    <name evidence="2" type="ORF">BLA60_20265</name>
</gene>
<dbReference type="GO" id="GO:0032259">
    <property type="term" value="P:methylation"/>
    <property type="evidence" value="ECO:0007669"/>
    <property type="project" value="UniProtKB-KW"/>
</dbReference>
<dbReference type="GO" id="GO:0008757">
    <property type="term" value="F:S-adenosylmethionine-dependent methyltransferase activity"/>
    <property type="evidence" value="ECO:0007669"/>
    <property type="project" value="InterPro"/>
</dbReference>
<dbReference type="CDD" id="cd02440">
    <property type="entry name" value="AdoMet_MTases"/>
    <property type="match status" value="1"/>
</dbReference>
<dbReference type="RefSeq" id="WP_075134484.1">
    <property type="nucleotide sequence ID" value="NZ_MSIF01000009.1"/>
</dbReference>
<dbReference type="InterPro" id="IPR029063">
    <property type="entry name" value="SAM-dependent_MTases_sf"/>
</dbReference>
<proteinExistence type="predicted"/>
<dbReference type="AlphaFoldDB" id="A0A7Z0WP16"/>
<evidence type="ECO:0000313" key="3">
    <source>
        <dbReference type="Proteomes" id="UP000185696"/>
    </source>
</evidence>
<dbReference type="PANTHER" id="PTHR43861">
    <property type="entry name" value="TRANS-ACONITATE 2-METHYLTRANSFERASE-RELATED"/>
    <property type="match status" value="1"/>
</dbReference>
<dbReference type="SUPFAM" id="SSF53335">
    <property type="entry name" value="S-adenosyl-L-methionine-dependent methyltransferases"/>
    <property type="match status" value="1"/>
</dbReference>
<accession>A0A7Z0WP16</accession>
<sequence>MDPFAEHPEVYARWAERGPVNVHYDRPAILRLVGDVRGRRVLELGCAGGTLTSLLAGRGARVLAVDREPRLVAAARARLGDRARVEVADLERPLTFVADGSVDVVVASLVLHYLADWAPLLAEVRRALVPGGALVFSLHHPITGWLLSDRTDYHRTELVSEDWDWGERWVTARLYRRPLSRIFGDLRRAGFTVDEVDEPLPEPAADLDRELAGILTTQPVFLFVRALRVTA</sequence>
<dbReference type="Gene3D" id="3.40.50.150">
    <property type="entry name" value="Vaccinia Virus protein VP39"/>
    <property type="match status" value="1"/>
</dbReference>
<reference evidence="2 3" key="1">
    <citation type="submission" date="2016-12" db="EMBL/GenBank/DDBJ databases">
        <title>The draft genome sequence of Actinophytocola xinjiangensis.</title>
        <authorList>
            <person name="Wang W."/>
            <person name="Yuan L."/>
        </authorList>
    </citation>
    <scope>NUCLEOTIDE SEQUENCE [LARGE SCALE GENOMIC DNA]</scope>
    <source>
        <strain evidence="2 3">CGMCC 4.4663</strain>
    </source>
</reference>
<keyword evidence="3" id="KW-1185">Reference proteome</keyword>
<name>A0A7Z0WP16_9PSEU</name>
<dbReference type="PANTHER" id="PTHR43861:SF1">
    <property type="entry name" value="TRANS-ACONITATE 2-METHYLTRANSFERASE"/>
    <property type="match status" value="1"/>
</dbReference>
<organism evidence="2 3">
    <name type="scientific">Actinophytocola xinjiangensis</name>
    <dbReference type="NCBI Taxonomy" id="485602"/>
    <lineage>
        <taxon>Bacteria</taxon>
        <taxon>Bacillati</taxon>
        <taxon>Actinomycetota</taxon>
        <taxon>Actinomycetes</taxon>
        <taxon>Pseudonocardiales</taxon>
        <taxon>Pseudonocardiaceae</taxon>
    </lineage>
</organism>
<protein>
    <submittedName>
        <fullName evidence="2">SAM-dependent methyltransferase</fullName>
    </submittedName>
</protein>
<keyword evidence="2" id="KW-0489">Methyltransferase</keyword>
<comment type="caution">
    <text evidence="2">The sequence shown here is derived from an EMBL/GenBank/DDBJ whole genome shotgun (WGS) entry which is preliminary data.</text>
</comment>
<evidence type="ECO:0000259" key="1">
    <source>
        <dbReference type="Pfam" id="PF08241"/>
    </source>
</evidence>
<dbReference type="EMBL" id="MSIF01000009">
    <property type="protein sequence ID" value="OLF09492.1"/>
    <property type="molecule type" value="Genomic_DNA"/>
</dbReference>
<dbReference type="OrthoDB" id="9799092at2"/>
<dbReference type="Pfam" id="PF08241">
    <property type="entry name" value="Methyltransf_11"/>
    <property type="match status" value="1"/>
</dbReference>